<dbReference type="Pfam" id="PF02839">
    <property type="entry name" value="CBM_5_12"/>
    <property type="match status" value="2"/>
</dbReference>
<dbReference type="SUPFAM" id="SSF51055">
    <property type="entry name" value="Carbohydrate binding domain"/>
    <property type="match status" value="2"/>
</dbReference>
<gene>
    <name evidence="3" type="ORF">N8I74_01745</name>
</gene>
<sequence>MAVQYQGQTYKALQSHTAHKGTNWNPVNTPALWQLQRDPVQRCAPWQEGAAYQVGDKVRYEGGYYRAQQAHTAYQGTGWFPPKVPALWQPITQCDAVTPVPPGNGETINGIKVPPDPGAEGRRTLAGIDSDNDGVRDDVQRFLAKEVGQHPARFRYAMEMARITQLEILAASGNDREKARTLSNQKEIPFECFHNTFIKSKDNYKWRMEYSKKLAALHANTPDRMKTVVRSSELLSWMMLQPPLRIQCD</sequence>
<evidence type="ECO:0000313" key="4">
    <source>
        <dbReference type="Proteomes" id="UP001061302"/>
    </source>
</evidence>
<dbReference type="CDD" id="cd12214">
    <property type="entry name" value="ChiA1_BD"/>
    <property type="match status" value="2"/>
</dbReference>
<dbReference type="SMART" id="SM00495">
    <property type="entry name" value="ChtBD3"/>
    <property type="match status" value="2"/>
</dbReference>
<keyword evidence="4" id="KW-1185">Reference proteome</keyword>
<feature type="domain" description="Chitin-binding type-3" evidence="2">
    <location>
        <begin position="3"/>
        <end position="36"/>
    </location>
</feature>
<dbReference type="InterPro" id="IPR003610">
    <property type="entry name" value="CBM5/12"/>
</dbReference>
<name>A0ABY6DN25_9NEIS</name>
<protein>
    <recommendedName>
        <fullName evidence="2">Chitin-binding type-3 domain-containing protein</fullName>
    </recommendedName>
</protein>
<accession>A0ABY6DN25</accession>
<keyword evidence="1" id="KW-0378">Hydrolase</keyword>
<reference evidence="3" key="1">
    <citation type="submission" date="2022-10" db="EMBL/GenBank/DDBJ databases">
        <title>Chitiniphilus purpureus sp. nov., a novel chitin-degrading bacterium isolated from crawfish pond sediment.</title>
        <authorList>
            <person name="Li K."/>
        </authorList>
    </citation>
    <scope>NUCLEOTIDE SEQUENCE</scope>
    <source>
        <strain evidence="3">CD1</strain>
    </source>
</reference>
<evidence type="ECO:0000256" key="1">
    <source>
        <dbReference type="ARBA" id="ARBA00022801"/>
    </source>
</evidence>
<evidence type="ECO:0000313" key="3">
    <source>
        <dbReference type="EMBL" id="UXY15764.1"/>
    </source>
</evidence>
<proteinExistence type="predicted"/>
<organism evidence="3 4">
    <name type="scientific">Chitiniphilus purpureus</name>
    <dbReference type="NCBI Taxonomy" id="2981137"/>
    <lineage>
        <taxon>Bacteria</taxon>
        <taxon>Pseudomonadati</taxon>
        <taxon>Pseudomonadota</taxon>
        <taxon>Betaproteobacteria</taxon>
        <taxon>Neisseriales</taxon>
        <taxon>Chitinibacteraceae</taxon>
        <taxon>Chitiniphilus</taxon>
    </lineage>
</organism>
<evidence type="ECO:0000259" key="2">
    <source>
        <dbReference type="SMART" id="SM00495"/>
    </source>
</evidence>
<dbReference type="Gene3D" id="2.10.10.20">
    <property type="entry name" value="Carbohydrate-binding module superfamily 5/12"/>
    <property type="match status" value="2"/>
</dbReference>
<dbReference type="InterPro" id="IPR036573">
    <property type="entry name" value="CBM_sf_5/12"/>
</dbReference>
<dbReference type="Proteomes" id="UP001061302">
    <property type="component" value="Chromosome"/>
</dbReference>
<feature type="domain" description="Chitin-binding type-3" evidence="2">
    <location>
        <begin position="43"/>
        <end position="91"/>
    </location>
</feature>
<dbReference type="EMBL" id="CP106753">
    <property type="protein sequence ID" value="UXY15764.1"/>
    <property type="molecule type" value="Genomic_DNA"/>
</dbReference>